<reference evidence="1 2" key="1">
    <citation type="submission" date="2018-11" db="EMBL/GenBank/DDBJ databases">
        <title>Genomic Encyclopedia of Type Strains, Phase IV (KMG-IV): sequencing the most valuable type-strain genomes for metagenomic binning, comparative biology and taxonomic classification.</title>
        <authorList>
            <person name="Goeker M."/>
        </authorList>
    </citation>
    <scope>NUCLEOTIDE SEQUENCE [LARGE SCALE GENOMIC DNA]</scope>
    <source>
        <strain evidence="1 2">DSM 100316</strain>
    </source>
</reference>
<evidence type="ECO:0000313" key="1">
    <source>
        <dbReference type="EMBL" id="ROS00185.1"/>
    </source>
</evidence>
<sequence>MWLRLTYLFAILLRSNKESNTMPKDIELSTVILCAKQLDNRGHYFSLGNGITVNKSSGKIRIYENGYQVFSIKATIAGSSLSVDYPKTVAGEEGRGWGILGMLLALRHASHQNCSTVIAETQFELGSYAYWEKFGITHSRQRNIQKAIIGAMSWVKGNIIQPSVDGTSLMMIRDKLTGSVIKPKRRLSNNF</sequence>
<dbReference type="Proteomes" id="UP000275394">
    <property type="component" value="Unassembled WGS sequence"/>
</dbReference>
<name>A0A3N2DLF6_9GAMM</name>
<organism evidence="1 2">
    <name type="scientific">Sinobacterium caligoides</name>
    <dbReference type="NCBI Taxonomy" id="933926"/>
    <lineage>
        <taxon>Bacteria</taxon>
        <taxon>Pseudomonadati</taxon>
        <taxon>Pseudomonadota</taxon>
        <taxon>Gammaproteobacteria</taxon>
        <taxon>Cellvibrionales</taxon>
        <taxon>Spongiibacteraceae</taxon>
        <taxon>Sinobacterium</taxon>
    </lineage>
</organism>
<proteinExistence type="predicted"/>
<protein>
    <submittedName>
        <fullName evidence="1">Uncharacterized protein</fullName>
    </submittedName>
</protein>
<dbReference type="AlphaFoldDB" id="A0A3N2DLF6"/>
<accession>A0A3N2DLF6</accession>
<evidence type="ECO:0000313" key="2">
    <source>
        <dbReference type="Proteomes" id="UP000275394"/>
    </source>
</evidence>
<keyword evidence="2" id="KW-1185">Reference proteome</keyword>
<dbReference type="EMBL" id="RKHR01000005">
    <property type="protein sequence ID" value="ROS00185.1"/>
    <property type="molecule type" value="Genomic_DNA"/>
</dbReference>
<comment type="caution">
    <text evidence="1">The sequence shown here is derived from an EMBL/GenBank/DDBJ whole genome shotgun (WGS) entry which is preliminary data.</text>
</comment>
<gene>
    <name evidence="1" type="ORF">EDC56_2822</name>
</gene>